<protein>
    <recommendedName>
        <fullName evidence="4">DUF2568 domain-containing protein</fullName>
    </recommendedName>
</protein>
<feature type="transmembrane region" description="Helical" evidence="1">
    <location>
        <begin position="92"/>
        <end position="113"/>
    </location>
</feature>
<evidence type="ECO:0000313" key="3">
    <source>
        <dbReference type="Proteomes" id="UP000598996"/>
    </source>
</evidence>
<feature type="transmembrane region" description="Helical" evidence="1">
    <location>
        <begin position="39"/>
        <end position="58"/>
    </location>
</feature>
<comment type="caution">
    <text evidence="2">The sequence shown here is derived from an EMBL/GenBank/DDBJ whole genome shotgun (WGS) entry which is preliminary data.</text>
</comment>
<name>A0ABS1VW88_9ACTN</name>
<gene>
    <name evidence="2" type="ORF">JKJ07_31020</name>
</gene>
<evidence type="ECO:0000256" key="1">
    <source>
        <dbReference type="SAM" id="Phobius"/>
    </source>
</evidence>
<proteinExistence type="predicted"/>
<evidence type="ECO:0000313" key="2">
    <source>
        <dbReference type="EMBL" id="MBL7258752.1"/>
    </source>
</evidence>
<keyword evidence="1" id="KW-1133">Transmembrane helix</keyword>
<sequence>MPANRSALTGLLVVVLLCEAGLALIGLLASSTLAGDDGIGGLVLMGGSGAAGVVLVLLSLLRQPVAYGLAWLRLLAVLLWGAVLFARDDLTPGFAAVLALLDSLIGIVVAGAVRKRHG</sequence>
<dbReference type="RefSeq" id="WP_202995411.1">
    <property type="nucleotide sequence ID" value="NZ_JAENHO010000009.1"/>
</dbReference>
<dbReference type="EMBL" id="JAENHO010000009">
    <property type="protein sequence ID" value="MBL7258752.1"/>
    <property type="molecule type" value="Genomic_DNA"/>
</dbReference>
<reference evidence="2 3" key="1">
    <citation type="submission" date="2021-01" db="EMBL/GenBank/DDBJ databases">
        <title>Actinoplanes sp. nov. LDG1-01 isolated from lichen.</title>
        <authorList>
            <person name="Saeng-In P."/>
            <person name="Phongsopitanun W."/>
            <person name="Kanchanasin P."/>
            <person name="Yuki M."/>
            <person name="Kudo T."/>
            <person name="Ohkuma M."/>
            <person name="Tanasupawat S."/>
        </authorList>
    </citation>
    <scope>NUCLEOTIDE SEQUENCE [LARGE SCALE GENOMIC DNA]</scope>
    <source>
        <strain evidence="2 3">LDG1-01</strain>
    </source>
</reference>
<evidence type="ECO:0008006" key="4">
    <source>
        <dbReference type="Google" id="ProtNLM"/>
    </source>
</evidence>
<dbReference type="Proteomes" id="UP000598996">
    <property type="component" value="Unassembled WGS sequence"/>
</dbReference>
<keyword evidence="3" id="KW-1185">Reference proteome</keyword>
<feature type="transmembrane region" description="Helical" evidence="1">
    <location>
        <begin position="65"/>
        <end position="86"/>
    </location>
</feature>
<keyword evidence="1" id="KW-0472">Membrane</keyword>
<organism evidence="2 3">
    <name type="scientific">Paractinoplanes lichenicola</name>
    <dbReference type="NCBI Taxonomy" id="2802976"/>
    <lineage>
        <taxon>Bacteria</taxon>
        <taxon>Bacillati</taxon>
        <taxon>Actinomycetota</taxon>
        <taxon>Actinomycetes</taxon>
        <taxon>Micromonosporales</taxon>
        <taxon>Micromonosporaceae</taxon>
        <taxon>Paractinoplanes</taxon>
    </lineage>
</organism>
<accession>A0ABS1VW88</accession>
<keyword evidence="1" id="KW-0812">Transmembrane</keyword>